<dbReference type="Gene3D" id="3.40.50.300">
    <property type="entry name" value="P-loop containing nucleotide triphosphate hydrolases"/>
    <property type="match status" value="1"/>
</dbReference>
<keyword evidence="2" id="KW-1185">Reference proteome</keyword>
<protein>
    <recommendedName>
        <fullName evidence="3">AAA+ ATPase domain-containing protein</fullName>
    </recommendedName>
</protein>
<dbReference type="SUPFAM" id="SSF52540">
    <property type="entry name" value="P-loop containing nucleoside triphosphate hydrolases"/>
    <property type="match status" value="1"/>
</dbReference>
<comment type="caution">
    <text evidence="1">The sequence shown here is derived from an EMBL/GenBank/DDBJ whole genome shotgun (WGS) entry which is preliminary data.</text>
</comment>
<dbReference type="RefSeq" id="WP_347936577.1">
    <property type="nucleotide sequence ID" value="NZ_JBDXMI010000001.1"/>
</dbReference>
<reference evidence="1 2" key="1">
    <citation type="submission" date="2024-05" db="EMBL/GenBank/DDBJ databases">
        <authorList>
            <person name="De Oliveira J.P."/>
            <person name="Noriler S.A."/>
            <person name="De Oliveira A.G."/>
            <person name="Sipoli D.S."/>
        </authorList>
    </citation>
    <scope>NUCLEOTIDE SEQUENCE [LARGE SCALE GENOMIC DNA]</scope>
    <source>
        <strain evidence="1 2">LABIM192</strain>
    </source>
</reference>
<gene>
    <name evidence="1" type="ORF">ABI908_09970</name>
</gene>
<organism evidence="1 2">
    <name type="scientific">Chromobacterium phragmitis</name>
    <dbReference type="NCBI Taxonomy" id="2202141"/>
    <lineage>
        <taxon>Bacteria</taxon>
        <taxon>Pseudomonadati</taxon>
        <taxon>Pseudomonadota</taxon>
        <taxon>Betaproteobacteria</taxon>
        <taxon>Neisseriales</taxon>
        <taxon>Chromobacteriaceae</taxon>
        <taxon>Chromobacterium</taxon>
    </lineage>
</organism>
<dbReference type="EMBL" id="JBDXMI010000001">
    <property type="protein sequence ID" value="MEO9384433.1"/>
    <property type="molecule type" value="Genomic_DNA"/>
</dbReference>
<accession>A0ABV0IT08</accession>
<evidence type="ECO:0000313" key="1">
    <source>
        <dbReference type="EMBL" id="MEO9384433.1"/>
    </source>
</evidence>
<dbReference type="InterPro" id="IPR027417">
    <property type="entry name" value="P-loop_NTPase"/>
</dbReference>
<dbReference type="Proteomes" id="UP001462502">
    <property type="component" value="Unassembled WGS sequence"/>
</dbReference>
<evidence type="ECO:0000313" key="2">
    <source>
        <dbReference type="Proteomes" id="UP001462502"/>
    </source>
</evidence>
<evidence type="ECO:0008006" key="3">
    <source>
        <dbReference type="Google" id="ProtNLM"/>
    </source>
</evidence>
<sequence>MEAHQEKLDFLIQKYPELKCQSEAETRFHFIDSLLIDCLSWDRDKIKIEGYESGSRTDYELGEPKVLIVEAKRDNIVFNLPVRMGSKFIAPLESICGLCRFAREAIEQVQQYCAVRGVKYAVVCNGCQLIAFVAVRVDGKSPLKGGAFIIDGFDQLKSNFDLVFQLLSSYGIAENKLSHYLDAELVYGIPERLSMKIPNYPSFRYQNESSNSLRLVAELLLEDISKTHDLEKRFYEECYCDSGALAQDALIGKNILRSRYAALFSPDEVAPLLAPVRKRNETITSDVIAESLSKRPIILIGDVGVGKTSFLRNLILIGASEEFKKSIWIYLDLGISSFLSDDIKIFVALEIEAQLKEKYSINVNDNDFVKNIYRAELLDFERGIYRELKVSNPEKYLQKQLDRLEELIGDKERHLKRVIAYISKEMKKQTIIIVDNVDQRELAIQQNAFIVSQAMAQQWGCVVFLSVRPNTFHQSKRSGSLSAYTNKIFYIMPPRAEFVLEKRLIFALNIAEGRLPIESLSSVSLNLETVSQFIKALLSSIQKNVDVSEFLSNITGGNVRSMIDFVTKFIGSPNVDSDKIISIQRSQGRYIIPLHEFSKSALLGDYSHYEPISSLAMNLFDVRFPDRREHFLSVLILGYLNYDSNHRNGEGLVGVDVVRVEIQSLGFTVDQMDNAIRRLTNKKLIEMTRRVTFEESVGRELMGEVVGDVRITTIGAYHLCRWCGTFSYIDAMLFDTPIFDNQIRDSLIFKLKSFEISDRYDRSIAFRDYLISSWRLSNINVPYFNWEAVLTQERETFLNVERHLRK</sequence>
<name>A0ABV0IT08_9NEIS</name>
<proteinExistence type="predicted"/>